<evidence type="ECO:0008006" key="3">
    <source>
        <dbReference type="Google" id="ProtNLM"/>
    </source>
</evidence>
<sequence>MHLMYVETSKAKVCWKDLCLPKIEGGLGIRPLKEMNTVFCLKLIWRISSKKASLFPLDSLLSHQEGILLVS</sequence>
<evidence type="ECO:0000313" key="2">
    <source>
        <dbReference type="Proteomes" id="UP000032141"/>
    </source>
</evidence>
<dbReference type="EnsemblPlants" id="Bo5g042820.1">
    <property type="protein sequence ID" value="Bo5g042820.1"/>
    <property type="gene ID" value="Bo5g042820"/>
</dbReference>
<proteinExistence type="predicted"/>
<evidence type="ECO:0000313" key="1">
    <source>
        <dbReference type="EnsemblPlants" id="Bo5g042820.1"/>
    </source>
</evidence>
<reference evidence="1" key="2">
    <citation type="submission" date="2015-03" db="UniProtKB">
        <authorList>
            <consortium name="EnsemblPlants"/>
        </authorList>
    </citation>
    <scope>IDENTIFICATION</scope>
</reference>
<keyword evidence="2" id="KW-1185">Reference proteome</keyword>
<dbReference type="AlphaFoldDB" id="A0A0D3CD31"/>
<name>A0A0D3CD31_BRAOL</name>
<dbReference type="Proteomes" id="UP000032141">
    <property type="component" value="Chromosome C5"/>
</dbReference>
<protein>
    <recommendedName>
        <fullName evidence="3">Reverse transcriptase zinc-binding domain-containing protein</fullName>
    </recommendedName>
</protein>
<organism evidence="1 2">
    <name type="scientific">Brassica oleracea var. oleracea</name>
    <dbReference type="NCBI Taxonomy" id="109376"/>
    <lineage>
        <taxon>Eukaryota</taxon>
        <taxon>Viridiplantae</taxon>
        <taxon>Streptophyta</taxon>
        <taxon>Embryophyta</taxon>
        <taxon>Tracheophyta</taxon>
        <taxon>Spermatophyta</taxon>
        <taxon>Magnoliopsida</taxon>
        <taxon>eudicotyledons</taxon>
        <taxon>Gunneridae</taxon>
        <taxon>Pentapetalae</taxon>
        <taxon>rosids</taxon>
        <taxon>malvids</taxon>
        <taxon>Brassicales</taxon>
        <taxon>Brassicaceae</taxon>
        <taxon>Brassiceae</taxon>
        <taxon>Brassica</taxon>
    </lineage>
</organism>
<dbReference type="Gramene" id="Bo5g042820.1">
    <property type="protein sequence ID" value="Bo5g042820.1"/>
    <property type="gene ID" value="Bo5g042820"/>
</dbReference>
<dbReference type="eggNOG" id="KOG1075">
    <property type="taxonomic scope" value="Eukaryota"/>
</dbReference>
<reference evidence="1 2" key="1">
    <citation type="journal article" date="2014" name="Genome Biol.">
        <title>Transcriptome and methylome profiling reveals relics of genome dominance in the mesopolyploid Brassica oleracea.</title>
        <authorList>
            <person name="Parkin I.A."/>
            <person name="Koh C."/>
            <person name="Tang H."/>
            <person name="Robinson S.J."/>
            <person name="Kagale S."/>
            <person name="Clarke W.E."/>
            <person name="Town C.D."/>
            <person name="Nixon J."/>
            <person name="Krishnakumar V."/>
            <person name="Bidwell S.L."/>
            <person name="Denoeud F."/>
            <person name="Belcram H."/>
            <person name="Links M.G."/>
            <person name="Just J."/>
            <person name="Clarke C."/>
            <person name="Bender T."/>
            <person name="Huebert T."/>
            <person name="Mason A.S."/>
            <person name="Pires J.C."/>
            <person name="Barker G."/>
            <person name="Moore J."/>
            <person name="Walley P.G."/>
            <person name="Manoli S."/>
            <person name="Batley J."/>
            <person name="Edwards D."/>
            <person name="Nelson M.N."/>
            <person name="Wang X."/>
            <person name="Paterson A.H."/>
            <person name="King G."/>
            <person name="Bancroft I."/>
            <person name="Chalhoub B."/>
            <person name="Sharpe A.G."/>
        </authorList>
    </citation>
    <scope>NUCLEOTIDE SEQUENCE</scope>
    <source>
        <strain evidence="1 2">cv. TO1000</strain>
    </source>
</reference>
<dbReference type="HOGENOM" id="CLU_2743541_0_0_1"/>
<accession>A0A0D3CD31</accession>